<protein>
    <recommendedName>
        <fullName evidence="3">Integrase</fullName>
    </recommendedName>
</protein>
<gene>
    <name evidence="1" type="ORF">BL240_23640</name>
</gene>
<evidence type="ECO:0000313" key="1">
    <source>
        <dbReference type="EMBL" id="APO84276.1"/>
    </source>
</evidence>
<reference evidence="1 2" key="1">
    <citation type="submission" date="2016-12" db="EMBL/GenBank/DDBJ databases">
        <title>Draft Genome Sequence of Mercury Resistant Pseudomonas DRA525.</title>
        <authorList>
            <person name="Drace K.M."/>
        </authorList>
    </citation>
    <scope>NUCLEOTIDE SEQUENCE [LARGE SCALE GENOMIC DNA]</scope>
    <source>
        <strain evidence="1 2">DRA525</strain>
    </source>
</reference>
<dbReference type="Proteomes" id="UP000185146">
    <property type="component" value="Chromosome"/>
</dbReference>
<accession>A0A1L5PW76</accession>
<sequence>MLLSLERMQHCLFELELIREHTNILACPNINAKLGRVTHNAFDFKLDMFCDYFETERDPSGRRYYFRNHQLRRFFAQVFFWNSNTPDCLEVLRWILGHGDSEMVYHYITESTPGQVLREVKAEWGAQMLRSAPEKVSDLAEYVLKKYNISDFAILPEDQLEEYLYYCLSNHSIEVEPEFLTTHDGDSYRITVTVLDKGKHQ</sequence>
<proteinExistence type="predicted"/>
<dbReference type="AlphaFoldDB" id="A0A1L5PW76"/>
<dbReference type="EMBL" id="CP018743">
    <property type="protein sequence ID" value="APO84276.1"/>
    <property type="molecule type" value="Genomic_DNA"/>
</dbReference>
<evidence type="ECO:0000313" key="2">
    <source>
        <dbReference type="Proteomes" id="UP000185146"/>
    </source>
</evidence>
<organism evidence="1 2">
    <name type="scientific">Pseudomonas putida</name>
    <name type="common">Arthrobacter siderocapsulatus</name>
    <dbReference type="NCBI Taxonomy" id="303"/>
    <lineage>
        <taxon>Bacteria</taxon>
        <taxon>Pseudomonadati</taxon>
        <taxon>Pseudomonadota</taxon>
        <taxon>Gammaproteobacteria</taxon>
        <taxon>Pseudomonadales</taxon>
        <taxon>Pseudomonadaceae</taxon>
        <taxon>Pseudomonas</taxon>
    </lineage>
</organism>
<name>A0A1L5PW76_PSEPU</name>
<evidence type="ECO:0008006" key="3">
    <source>
        <dbReference type="Google" id="ProtNLM"/>
    </source>
</evidence>